<keyword evidence="2" id="KW-1185">Reference proteome</keyword>
<reference evidence="1" key="1">
    <citation type="submission" date="2020-05" db="EMBL/GenBank/DDBJ databases">
        <title>Phylogenomic resolution of chytrid fungi.</title>
        <authorList>
            <person name="Stajich J.E."/>
            <person name="Amses K."/>
            <person name="Simmons R."/>
            <person name="Seto K."/>
            <person name="Myers J."/>
            <person name="Bonds A."/>
            <person name="Quandt C.A."/>
            <person name="Barry K."/>
            <person name="Liu P."/>
            <person name="Grigoriev I."/>
            <person name="Longcore J.E."/>
            <person name="James T.Y."/>
        </authorList>
    </citation>
    <scope>NUCLEOTIDE SEQUENCE</scope>
    <source>
        <strain evidence="1">JEL0318</strain>
    </source>
</reference>
<gene>
    <name evidence="1" type="ORF">HK097_003912</name>
</gene>
<protein>
    <submittedName>
        <fullName evidence="1">Uncharacterized protein</fullName>
    </submittedName>
</protein>
<accession>A0AAD5SF66</accession>
<dbReference type="Proteomes" id="UP001212841">
    <property type="component" value="Unassembled WGS sequence"/>
</dbReference>
<organism evidence="1 2">
    <name type="scientific">Rhizophlyctis rosea</name>
    <dbReference type="NCBI Taxonomy" id="64517"/>
    <lineage>
        <taxon>Eukaryota</taxon>
        <taxon>Fungi</taxon>
        <taxon>Fungi incertae sedis</taxon>
        <taxon>Chytridiomycota</taxon>
        <taxon>Chytridiomycota incertae sedis</taxon>
        <taxon>Chytridiomycetes</taxon>
        <taxon>Rhizophlyctidales</taxon>
        <taxon>Rhizophlyctidaceae</taxon>
        <taxon>Rhizophlyctis</taxon>
    </lineage>
</organism>
<sequence>MQPPTPTPPPYLTNPTHSTIADPETLIHLKSDVLHRQTTFGPSSKTTQHATLAMQHYASAVTAGYKEPKEQEVGGASIPEGELWEKIKMQLNSLESGGGVMGEEREVVRQRLSDAAAALEMAIEEARVEGRLQEVGTGTGSSLIAP</sequence>
<comment type="caution">
    <text evidence="1">The sequence shown here is derived from an EMBL/GenBank/DDBJ whole genome shotgun (WGS) entry which is preliminary data.</text>
</comment>
<evidence type="ECO:0000313" key="2">
    <source>
        <dbReference type="Proteomes" id="UP001212841"/>
    </source>
</evidence>
<proteinExistence type="predicted"/>
<name>A0AAD5SF66_9FUNG</name>
<dbReference type="EMBL" id="JADGJD010000197">
    <property type="protein sequence ID" value="KAJ3053585.1"/>
    <property type="molecule type" value="Genomic_DNA"/>
</dbReference>
<dbReference type="AlphaFoldDB" id="A0AAD5SF66"/>
<evidence type="ECO:0000313" key="1">
    <source>
        <dbReference type="EMBL" id="KAJ3053585.1"/>
    </source>
</evidence>